<dbReference type="AlphaFoldDB" id="A0A1W1C504"/>
<sequence>MKLSTKGKLTALALLMTCSQVNAADWLALQGYQPDFVAPKGVKVPYRSKTPKLWGFIQANYKKDFGTIQKTGTGLNQTPFSLLNPDLKAQEGFNVFRARVALRGMADNDNLINYFFMTEFGNSGINNLAGDRTIATYFSDASITLKHIPGAKVRVGMFKTPGSEEGLAAVFVAPYIEFTSMAFQQLLERPTSEVGAAQTGAQAGGASTVHYTGKASGPVAAFRDVGAQVFDTLPITDTWDVSYAYMYGNGAGISLNSGNTNATHYGYLAFERTFDHKGKGYYTNALKIFAWGQNGNRRLYSDTGATDNTIVNAERLRYGLGFSYHKSGLRVEAEYTIAEGMIYTGAKDTNTDVNAETWEFQYAVGKENKADGGYLNLQYEIIDKKVEVFGRYDYLNRLTNDVKGRRDFQTLTLGASYRFKGPTRIDLNYLIREATAPDNANAQKVLDNMGNRIALQVTAAF</sequence>
<dbReference type="EMBL" id="FPHF01000058">
    <property type="protein sequence ID" value="SFV60940.1"/>
    <property type="molecule type" value="Genomic_DNA"/>
</dbReference>
<gene>
    <name evidence="1" type="ORF">MNB_SM-4-240</name>
</gene>
<accession>A0A1W1C504</accession>
<protein>
    <recommendedName>
        <fullName evidence="2">Phosphate-selective porin O and P</fullName>
    </recommendedName>
</protein>
<evidence type="ECO:0008006" key="2">
    <source>
        <dbReference type="Google" id="ProtNLM"/>
    </source>
</evidence>
<dbReference type="SUPFAM" id="SSF56935">
    <property type="entry name" value="Porins"/>
    <property type="match status" value="1"/>
</dbReference>
<dbReference type="Gene3D" id="2.40.160.10">
    <property type="entry name" value="Porin"/>
    <property type="match status" value="1"/>
</dbReference>
<proteinExistence type="predicted"/>
<reference evidence="1" key="1">
    <citation type="submission" date="2016-10" db="EMBL/GenBank/DDBJ databases">
        <authorList>
            <person name="de Groot N.N."/>
        </authorList>
    </citation>
    <scope>NUCLEOTIDE SEQUENCE</scope>
</reference>
<dbReference type="InterPro" id="IPR023614">
    <property type="entry name" value="Porin_dom_sf"/>
</dbReference>
<name>A0A1W1C504_9ZZZZ</name>
<evidence type="ECO:0000313" key="1">
    <source>
        <dbReference type="EMBL" id="SFV60940.1"/>
    </source>
</evidence>
<organism evidence="1">
    <name type="scientific">hydrothermal vent metagenome</name>
    <dbReference type="NCBI Taxonomy" id="652676"/>
    <lineage>
        <taxon>unclassified sequences</taxon>
        <taxon>metagenomes</taxon>
        <taxon>ecological metagenomes</taxon>
    </lineage>
</organism>